<comment type="caution">
    <text evidence="2">The sequence shown here is derived from an EMBL/GenBank/DDBJ whole genome shotgun (WGS) entry which is preliminary data.</text>
</comment>
<keyword evidence="1" id="KW-0472">Membrane</keyword>
<dbReference type="Proteomes" id="UP000051322">
    <property type="component" value="Unassembled WGS sequence"/>
</dbReference>
<evidence type="ECO:0000313" key="3">
    <source>
        <dbReference type="Proteomes" id="UP000051322"/>
    </source>
</evidence>
<evidence type="ECO:0008006" key="4">
    <source>
        <dbReference type="Google" id="ProtNLM"/>
    </source>
</evidence>
<feature type="transmembrane region" description="Helical" evidence="1">
    <location>
        <begin position="6"/>
        <end position="29"/>
    </location>
</feature>
<dbReference type="Pfam" id="PF10734">
    <property type="entry name" value="DUF2523"/>
    <property type="match status" value="1"/>
</dbReference>
<dbReference type="AlphaFoldDB" id="A0AB73FE50"/>
<feature type="transmembrane region" description="Helical" evidence="1">
    <location>
        <begin position="69"/>
        <end position="89"/>
    </location>
</feature>
<reference evidence="2 3" key="1">
    <citation type="submission" date="2015-10" db="EMBL/GenBank/DDBJ databases">
        <title>The utility of whole genome sequencing in characterizing Acinetobacter epidemiology and analyzing hospital outbreaks.</title>
        <authorList>
            <person name="Ozer E.A."/>
            <person name="Fitzpatrick M.A."/>
            <person name="Hauser A.R."/>
        </authorList>
    </citation>
    <scope>NUCLEOTIDE SEQUENCE [LARGE SCALE GENOMIC DNA]</scope>
    <source>
        <strain evidence="2 3">ABBL059</strain>
    </source>
</reference>
<organism evidence="2 3">
    <name type="scientific">Acinetobacter baumannii</name>
    <dbReference type="NCBI Taxonomy" id="470"/>
    <lineage>
        <taxon>Bacteria</taxon>
        <taxon>Pseudomonadati</taxon>
        <taxon>Pseudomonadota</taxon>
        <taxon>Gammaproteobacteria</taxon>
        <taxon>Moraxellales</taxon>
        <taxon>Moraxellaceae</taxon>
        <taxon>Acinetobacter</taxon>
        <taxon>Acinetobacter calcoaceticus/baumannii complex</taxon>
    </lineage>
</organism>
<sequence>MVSLLIRLSAFIASGLIFRLLSGIGISIFTMHAINNIFQNYIQNAYTAVGGFSPTVLAYMGVAGLDRCFTIIIGALTFAVYLRSLSLIFTRS</sequence>
<gene>
    <name evidence="2" type="ORF">APD06_14975</name>
</gene>
<keyword evidence="1" id="KW-0812">Transmembrane</keyword>
<dbReference type="EMBL" id="LLFE01000052">
    <property type="protein sequence ID" value="KQD19445.1"/>
    <property type="molecule type" value="Genomic_DNA"/>
</dbReference>
<proteinExistence type="predicted"/>
<keyword evidence="1" id="KW-1133">Transmembrane helix</keyword>
<accession>A0AB73FE50</accession>
<name>A0AB73FE50_ACIBA</name>
<evidence type="ECO:0000256" key="1">
    <source>
        <dbReference type="SAM" id="Phobius"/>
    </source>
</evidence>
<dbReference type="InterPro" id="IPR019670">
    <property type="entry name" value="DUF2523"/>
</dbReference>
<evidence type="ECO:0000313" key="2">
    <source>
        <dbReference type="EMBL" id="KQD19445.1"/>
    </source>
</evidence>
<feature type="transmembrane region" description="Helical" evidence="1">
    <location>
        <begin position="41"/>
        <end position="63"/>
    </location>
</feature>
<protein>
    <recommendedName>
        <fullName evidence="4">DUF2523 domain-containing protein</fullName>
    </recommendedName>
</protein>
<dbReference type="RefSeq" id="WP_057692656.1">
    <property type="nucleotide sequence ID" value="NZ_LLFE01000052.1"/>
</dbReference>